<reference evidence="2 3" key="1">
    <citation type="journal article" date="2015" name="Genome Announc.">
        <title>Draft Genome Sequence and Gene Annotation of the Entomopathogenic Fungus Verticillium hemipterigenum.</title>
        <authorList>
            <person name="Horn F."/>
            <person name="Habel A."/>
            <person name="Scharf D.H."/>
            <person name="Dworschak J."/>
            <person name="Brakhage A.A."/>
            <person name="Guthke R."/>
            <person name="Hertweck C."/>
            <person name="Linde J."/>
        </authorList>
    </citation>
    <scope>NUCLEOTIDE SEQUENCE [LARGE SCALE GENOMIC DNA]</scope>
</reference>
<dbReference type="Proteomes" id="UP000039046">
    <property type="component" value="Unassembled WGS sequence"/>
</dbReference>
<dbReference type="InterPro" id="IPR045564">
    <property type="entry name" value="DUF5910"/>
</dbReference>
<name>A0A0A1SLN7_9HYPO</name>
<feature type="chain" id="PRO_5012429728" evidence="1">
    <location>
        <begin position="16"/>
        <end position="173"/>
    </location>
</feature>
<dbReference type="OrthoDB" id="4540223at2759"/>
<dbReference type="AlphaFoldDB" id="A0A0A1SLN7"/>
<dbReference type="Pfam" id="PF19287">
    <property type="entry name" value="DUF5910"/>
    <property type="match status" value="1"/>
</dbReference>
<protein>
    <submittedName>
        <fullName evidence="2">Uncharacterized protein</fullName>
    </submittedName>
</protein>
<sequence length="173" mass="19014">MKLSIILIGVSSAIALSDVPSNSSLVARDGGRTHIGYRVIKQLDLEALRRSDGVAGLPVEPGARQLGVGIYISPVFHDWPPKLEAGIDPAKYWDCRVMAEPGFWEGLKKAWIPRYVEPTDALGLQLNVAPPPKKGGQNCNKPPTLWGMLPFIKNLNRPRFLAYLDSSPSSSRW</sequence>
<evidence type="ECO:0000256" key="1">
    <source>
        <dbReference type="SAM" id="SignalP"/>
    </source>
</evidence>
<dbReference type="EMBL" id="CDHN01000001">
    <property type="protein sequence ID" value="CEJ81188.1"/>
    <property type="molecule type" value="Genomic_DNA"/>
</dbReference>
<gene>
    <name evidence="2" type="ORF">VHEMI01332</name>
</gene>
<accession>A0A0A1SLN7</accession>
<dbReference type="HOGENOM" id="CLU_1548696_0_0_1"/>
<organism evidence="2 3">
    <name type="scientific">[Torrubiella] hemipterigena</name>
    <dbReference type="NCBI Taxonomy" id="1531966"/>
    <lineage>
        <taxon>Eukaryota</taxon>
        <taxon>Fungi</taxon>
        <taxon>Dikarya</taxon>
        <taxon>Ascomycota</taxon>
        <taxon>Pezizomycotina</taxon>
        <taxon>Sordariomycetes</taxon>
        <taxon>Hypocreomycetidae</taxon>
        <taxon>Hypocreales</taxon>
        <taxon>Clavicipitaceae</taxon>
        <taxon>Clavicipitaceae incertae sedis</taxon>
        <taxon>'Torrubiella' clade</taxon>
    </lineage>
</organism>
<feature type="signal peptide" evidence="1">
    <location>
        <begin position="1"/>
        <end position="15"/>
    </location>
</feature>
<evidence type="ECO:0000313" key="3">
    <source>
        <dbReference type="Proteomes" id="UP000039046"/>
    </source>
</evidence>
<keyword evidence="3" id="KW-1185">Reference proteome</keyword>
<proteinExistence type="predicted"/>
<evidence type="ECO:0000313" key="2">
    <source>
        <dbReference type="EMBL" id="CEJ81188.1"/>
    </source>
</evidence>
<keyword evidence="1" id="KW-0732">Signal</keyword>